<dbReference type="InterPro" id="IPR002562">
    <property type="entry name" value="3'-5'_exonuclease_dom"/>
</dbReference>
<dbReference type="OrthoDB" id="9800549at2"/>
<dbReference type="GO" id="GO:0033890">
    <property type="term" value="F:ribonuclease D activity"/>
    <property type="evidence" value="ECO:0007669"/>
    <property type="project" value="UniProtKB-UniRule"/>
</dbReference>
<comment type="caution">
    <text evidence="8">The sequence shown here is derived from an EMBL/GenBank/DDBJ whole genome shotgun (WGS) entry which is preliminary data.</text>
</comment>
<feature type="domain" description="HRDC" evidence="7">
    <location>
        <begin position="213"/>
        <end position="293"/>
    </location>
</feature>
<evidence type="ECO:0000256" key="3">
    <source>
        <dbReference type="ARBA" id="ARBA00022722"/>
    </source>
</evidence>
<dbReference type="AlphaFoldDB" id="A0A432W7U7"/>
<keyword evidence="4 6" id="KW-0378">Hydrolase</keyword>
<evidence type="ECO:0000256" key="2">
    <source>
        <dbReference type="ARBA" id="ARBA00022694"/>
    </source>
</evidence>
<organism evidence="8 9">
    <name type="scientific">Aliidiomarina minuta</name>
    <dbReference type="NCBI Taxonomy" id="880057"/>
    <lineage>
        <taxon>Bacteria</taxon>
        <taxon>Pseudomonadati</taxon>
        <taxon>Pseudomonadota</taxon>
        <taxon>Gammaproteobacteria</taxon>
        <taxon>Alteromonadales</taxon>
        <taxon>Idiomarinaceae</taxon>
        <taxon>Aliidiomarina</taxon>
    </lineage>
</organism>
<dbReference type="GO" id="GO:0003676">
    <property type="term" value="F:nucleic acid binding"/>
    <property type="evidence" value="ECO:0007669"/>
    <property type="project" value="InterPro"/>
</dbReference>
<dbReference type="GO" id="GO:0000166">
    <property type="term" value="F:nucleotide binding"/>
    <property type="evidence" value="ECO:0007669"/>
    <property type="project" value="InterPro"/>
</dbReference>
<dbReference type="Pfam" id="PF00570">
    <property type="entry name" value="HRDC"/>
    <property type="match status" value="1"/>
</dbReference>
<sequence length="382" mass="43290">MSDMNYRFLNATGELVAFCDQARESGWLALDTEFVRERTYFAQLGLVQLAIPEQNVLLDPLQEIDMSSLWQLLADPEVVKVVHAGGEDLELLHQQSGLLPQNVFDSQIACTVLGIGDAMGYAAMVLHFFDVELDKSQSRTNWLARPLTPEQEFYAVADAYYLAKIYPQLMQQLTDRDRLSLVADECALQIAKRTRELPLDLAWRDLGNAWQVSDQQRACLQELASWRLQTARKKDKPLGFIVKDAALIEIARGEITDLHALSQVADMHPQTIRRYGEAIIAAVKLGLERPVDEIPPAMPRLDFEAGYKALFKKAKQLVKDKADELEVSASFVGSRKQINEVFHWCWFVDDELKRRLPVPDLLAGWRGALLKSELETLLQPRA</sequence>
<dbReference type="InterPro" id="IPR036397">
    <property type="entry name" value="RNaseH_sf"/>
</dbReference>
<evidence type="ECO:0000259" key="7">
    <source>
        <dbReference type="PROSITE" id="PS50967"/>
    </source>
</evidence>
<dbReference type="Gene3D" id="3.30.420.10">
    <property type="entry name" value="Ribonuclease H-like superfamily/Ribonuclease H"/>
    <property type="match status" value="1"/>
</dbReference>
<evidence type="ECO:0000256" key="5">
    <source>
        <dbReference type="ARBA" id="ARBA00022839"/>
    </source>
</evidence>
<dbReference type="InterPro" id="IPR002121">
    <property type="entry name" value="HRDC_dom"/>
</dbReference>
<dbReference type="InterPro" id="IPR051086">
    <property type="entry name" value="RNase_D-like"/>
</dbReference>
<dbReference type="PANTHER" id="PTHR47649">
    <property type="entry name" value="RIBONUCLEASE D"/>
    <property type="match status" value="1"/>
</dbReference>
<protein>
    <recommendedName>
        <fullName evidence="6">Ribonuclease D</fullName>
        <shortName evidence="6">RNase D</shortName>
        <ecNumber evidence="6">3.1.13.5</ecNumber>
    </recommendedName>
</protein>
<dbReference type="EC" id="3.1.13.5" evidence="6"/>
<keyword evidence="1 6" id="KW-0963">Cytoplasm</keyword>
<keyword evidence="5 6" id="KW-0269">Exonuclease</keyword>
<keyword evidence="3 6" id="KW-0540">Nuclease</keyword>
<dbReference type="NCBIfam" id="TIGR01388">
    <property type="entry name" value="rnd"/>
    <property type="match status" value="1"/>
</dbReference>
<dbReference type="SUPFAM" id="SSF47819">
    <property type="entry name" value="HRDC-like"/>
    <property type="match status" value="2"/>
</dbReference>
<accession>A0A432W7U7</accession>
<reference evidence="8 9" key="1">
    <citation type="journal article" date="2011" name="Front. Microbiol.">
        <title>Genomic signatures of strain selection and enhancement in Bacillus atrophaeus var. globigii, a historical biowarfare simulant.</title>
        <authorList>
            <person name="Gibbons H.S."/>
            <person name="Broomall S.M."/>
            <person name="McNew L.A."/>
            <person name="Daligault H."/>
            <person name="Chapman C."/>
            <person name="Bruce D."/>
            <person name="Karavis M."/>
            <person name="Krepps M."/>
            <person name="McGregor P.A."/>
            <person name="Hong C."/>
            <person name="Park K.H."/>
            <person name="Akmal A."/>
            <person name="Feldman A."/>
            <person name="Lin J.S."/>
            <person name="Chang W.E."/>
            <person name="Higgs B.W."/>
            <person name="Demirev P."/>
            <person name="Lindquist J."/>
            <person name="Liem A."/>
            <person name="Fochler E."/>
            <person name="Read T.D."/>
            <person name="Tapia R."/>
            <person name="Johnson S."/>
            <person name="Bishop-Lilly K.A."/>
            <person name="Detter C."/>
            <person name="Han C."/>
            <person name="Sozhamannan S."/>
            <person name="Rosenzweig C.N."/>
            <person name="Skowronski E.W."/>
        </authorList>
    </citation>
    <scope>NUCLEOTIDE SEQUENCE [LARGE SCALE GENOMIC DNA]</scope>
    <source>
        <strain evidence="8 9">MLST1</strain>
    </source>
</reference>
<dbReference type="SMART" id="SM00341">
    <property type="entry name" value="HRDC"/>
    <property type="match status" value="1"/>
</dbReference>
<dbReference type="Gene3D" id="1.10.150.80">
    <property type="entry name" value="HRDC domain"/>
    <property type="match status" value="2"/>
</dbReference>
<evidence type="ECO:0000256" key="4">
    <source>
        <dbReference type="ARBA" id="ARBA00022801"/>
    </source>
</evidence>
<dbReference type="SUPFAM" id="SSF53098">
    <property type="entry name" value="Ribonuclease H-like"/>
    <property type="match status" value="1"/>
</dbReference>
<comment type="cofactor">
    <cofactor evidence="6">
        <name>a divalent metal cation</name>
        <dbReference type="ChEBI" id="CHEBI:60240"/>
    </cofactor>
</comment>
<gene>
    <name evidence="6 8" type="primary">rnd</name>
    <name evidence="8" type="ORF">CWE09_05515</name>
</gene>
<evidence type="ECO:0000256" key="1">
    <source>
        <dbReference type="ARBA" id="ARBA00022490"/>
    </source>
</evidence>
<comment type="catalytic activity">
    <reaction evidence="6">
        <text>Exonucleolytic cleavage that removes extra residues from the 3'-terminus of tRNA to produce 5'-mononucleotides.</text>
        <dbReference type="EC" id="3.1.13.5"/>
    </reaction>
</comment>
<dbReference type="HAMAP" id="MF_01899">
    <property type="entry name" value="RNase_D"/>
    <property type="match status" value="1"/>
</dbReference>
<dbReference type="PROSITE" id="PS50967">
    <property type="entry name" value="HRDC"/>
    <property type="match status" value="1"/>
</dbReference>
<comment type="similarity">
    <text evidence="6">Belongs to the RNase D family.</text>
</comment>
<proteinExistence type="inferred from homology"/>
<dbReference type="GO" id="GO:0042780">
    <property type="term" value="P:tRNA 3'-end processing"/>
    <property type="evidence" value="ECO:0007669"/>
    <property type="project" value="UniProtKB-UniRule"/>
</dbReference>
<dbReference type="InterPro" id="IPR012337">
    <property type="entry name" value="RNaseH-like_sf"/>
</dbReference>
<dbReference type="CDD" id="cd06142">
    <property type="entry name" value="RNaseD_exo"/>
    <property type="match status" value="1"/>
</dbReference>
<dbReference type="GO" id="GO:0005737">
    <property type="term" value="C:cytoplasm"/>
    <property type="evidence" value="ECO:0007669"/>
    <property type="project" value="UniProtKB-SubCell"/>
</dbReference>
<evidence type="ECO:0000313" key="9">
    <source>
        <dbReference type="Proteomes" id="UP000288293"/>
    </source>
</evidence>
<dbReference type="Proteomes" id="UP000288293">
    <property type="component" value="Unassembled WGS sequence"/>
</dbReference>
<dbReference type="InterPro" id="IPR048579">
    <property type="entry name" value="RNAseD_HRDC_C"/>
</dbReference>
<dbReference type="PANTHER" id="PTHR47649:SF1">
    <property type="entry name" value="RIBONUCLEASE D"/>
    <property type="match status" value="1"/>
</dbReference>
<dbReference type="GO" id="GO:0008408">
    <property type="term" value="F:3'-5' exonuclease activity"/>
    <property type="evidence" value="ECO:0007669"/>
    <property type="project" value="InterPro"/>
</dbReference>
<dbReference type="InterPro" id="IPR044876">
    <property type="entry name" value="HRDC_dom_sf"/>
</dbReference>
<dbReference type="InterPro" id="IPR006292">
    <property type="entry name" value="RNase_D"/>
</dbReference>
<evidence type="ECO:0000256" key="6">
    <source>
        <dbReference type="HAMAP-Rule" id="MF_01899"/>
    </source>
</evidence>
<dbReference type="RefSeq" id="WP_126802988.1">
    <property type="nucleotide sequence ID" value="NZ_PIPL01000001.1"/>
</dbReference>
<dbReference type="Pfam" id="PF21293">
    <property type="entry name" value="RNAseD_HRDC_C"/>
    <property type="match status" value="1"/>
</dbReference>
<dbReference type="SMART" id="SM00474">
    <property type="entry name" value="35EXOc"/>
    <property type="match status" value="1"/>
</dbReference>
<evidence type="ECO:0000313" key="8">
    <source>
        <dbReference type="EMBL" id="RUO26173.1"/>
    </source>
</evidence>
<keyword evidence="9" id="KW-1185">Reference proteome</keyword>
<keyword evidence="2 6" id="KW-0819">tRNA processing</keyword>
<comment type="subcellular location">
    <subcellularLocation>
        <location evidence="6">Cytoplasm</location>
    </subcellularLocation>
</comment>
<dbReference type="EMBL" id="PIPL01000001">
    <property type="protein sequence ID" value="RUO26173.1"/>
    <property type="molecule type" value="Genomic_DNA"/>
</dbReference>
<dbReference type="InterPro" id="IPR010997">
    <property type="entry name" value="HRDC-like_sf"/>
</dbReference>
<dbReference type="Pfam" id="PF01612">
    <property type="entry name" value="DNA_pol_A_exo1"/>
    <property type="match status" value="1"/>
</dbReference>
<comment type="function">
    <text evidence="6">Exonuclease involved in the 3' processing of various precursor tRNAs. Initiates hydrolysis at the 3'-terminus of an RNA molecule and releases 5'-mononucleotides.</text>
</comment>
<name>A0A432W7U7_9GAMM</name>